<dbReference type="SUPFAM" id="SSF50475">
    <property type="entry name" value="FMN-binding split barrel"/>
    <property type="match status" value="1"/>
</dbReference>
<dbReference type="Proteomes" id="UP000730739">
    <property type="component" value="Unassembled WGS sequence"/>
</dbReference>
<evidence type="ECO:0000256" key="2">
    <source>
        <dbReference type="ARBA" id="ARBA00023002"/>
    </source>
</evidence>
<dbReference type="PANTHER" id="PTHR30466:SF11">
    <property type="entry name" value="FLAVIN-DEPENDENT MONOOXYGENASE, REDUCTASE SUBUNIT HSAB"/>
    <property type="match status" value="1"/>
</dbReference>
<dbReference type="Pfam" id="PF01613">
    <property type="entry name" value="Flavin_Reduct"/>
    <property type="match status" value="1"/>
</dbReference>
<reference evidence="4 5" key="1">
    <citation type="submission" date="2021-03" db="EMBL/GenBank/DDBJ databases">
        <title>Genomic Encyclopedia of Type Strains, Phase IV (KMG-IV): sequencing the most valuable type-strain genomes for metagenomic binning, comparative biology and taxonomic classification.</title>
        <authorList>
            <person name="Goeker M."/>
        </authorList>
    </citation>
    <scope>NUCLEOTIDE SEQUENCE [LARGE SCALE GENOMIC DNA]</scope>
    <source>
        <strain evidence="4 5">DSM 13372</strain>
    </source>
</reference>
<evidence type="ECO:0000256" key="1">
    <source>
        <dbReference type="ARBA" id="ARBA00008898"/>
    </source>
</evidence>
<dbReference type="SMART" id="SM00903">
    <property type="entry name" value="Flavin_Reduct"/>
    <property type="match status" value="1"/>
</dbReference>
<dbReference type="EMBL" id="JAGILA010000010">
    <property type="protein sequence ID" value="MBP2238918.1"/>
    <property type="molecule type" value="Genomic_DNA"/>
</dbReference>
<evidence type="ECO:0000259" key="3">
    <source>
        <dbReference type="SMART" id="SM00903"/>
    </source>
</evidence>
<keyword evidence="2" id="KW-0560">Oxidoreductase</keyword>
<dbReference type="InterPro" id="IPR002563">
    <property type="entry name" value="Flavin_Rdtase-like_dom"/>
</dbReference>
<evidence type="ECO:0000313" key="5">
    <source>
        <dbReference type="Proteomes" id="UP000730739"/>
    </source>
</evidence>
<accession>A0ABS4R7P2</accession>
<keyword evidence="5" id="KW-1185">Reference proteome</keyword>
<name>A0ABS4R7P2_9HYPH</name>
<comment type="caution">
    <text evidence="4">The sequence shown here is derived from an EMBL/GenBank/DDBJ whole genome shotgun (WGS) entry which is preliminary data.</text>
</comment>
<evidence type="ECO:0000313" key="4">
    <source>
        <dbReference type="EMBL" id="MBP2238918.1"/>
    </source>
</evidence>
<dbReference type="InterPro" id="IPR050268">
    <property type="entry name" value="NADH-dep_flavin_reductase"/>
</dbReference>
<dbReference type="InterPro" id="IPR012349">
    <property type="entry name" value="Split_barrel_FMN-bd"/>
</dbReference>
<gene>
    <name evidence="4" type="ORF">J2Z31_005459</name>
</gene>
<dbReference type="Gene3D" id="2.30.110.10">
    <property type="entry name" value="Electron Transport, Fmn-binding Protein, Chain A"/>
    <property type="match status" value="1"/>
</dbReference>
<feature type="domain" description="Flavin reductase like" evidence="3">
    <location>
        <begin position="88"/>
        <end position="234"/>
    </location>
</feature>
<comment type="similarity">
    <text evidence="1">Belongs to the non-flavoprotein flavin reductase family.</text>
</comment>
<proteinExistence type="inferred from homology"/>
<protein>
    <submittedName>
        <fullName evidence="4">Flavin reductase (DIM6/NTAB) family NADH-FMN oxidoreductase RutF</fullName>
    </submittedName>
</protein>
<organism evidence="4 5">
    <name type="scientific">Sinorhizobium kostiense</name>
    <dbReference type="NCBI Taxonomy" id="76747"/>
    <lineage>
        <taxon>Bacteria</taxon>
        <taxon>Pseudomonadati</taxon>
        <taxon>Pseudomonadota</taxon>
        <taxon>Alphaproteobacteria</taxon>
        <taxon>Hyphomicrobiales</taxon>
        <taxon>Rhizobiaceae</taxon>
        <taxon>Sinorhizobium/Ensifer group</taxon>
        <taxon>Sinorhizobium</taxon>
    </lineage>
</organism>
<sequence>MLHKRQQQLSCAAVSFSWLMRRLDEDMGQPAISANAPVLLKLLDDASMGKFLNERSDRMPDQPYVHTDVMNSDGADLPVNADGLKCALRRMSGGVSVITTGQGEERTGATVTSATALSIEPPCMLVSLNRSSSTWPAVARFGHFCVNILGDAHELLAGQFAGQGGLTGAERYRGAKWTQLISGAPVLQDAAAAIDCELEEAIERHSHVIVLGRVVGICIGNGGSLVYRGGRYFAFAE</sequence>
<dbReference type="PANTHER" id="PTHR30466">
    <property type="entry name" value="FLAVIN REDUCTASE"/>
    <property type="match status" value="1"/>
</dbReference>